<organism evidence="1 2">
    <name type="scientific">Nocardia ignorata</name>
    <dbReference type="NCBI Taxonomy" id="145285"/>
    <lineage>
        <taxon>Bacteria</taxon>
        <taxon>Bacillati</taxon>
        <taxon>Actinomycetota</taxon>
        <taxon>Actinomycetes</taxon>
        <taxon>Mycobacteriales</taxon>
        <taxon>Nocardiaceae</taxon>
        <taxon>Nocardia</taxon>
    </lineage>
</organism>
<proteinExistence type="predicted"/>
<gene>
    <name evidence="1" type="ORF">DFR75_1012236</name>
</gene>
<dbReference type="AlphaFoldDB" id="A0A4R6PVZ6"/>
<evidence type="ECO:0000313" key="2">
    <source>
        <dbReference type="Proteomes" id="UP000295087"/>
    </source>
</evidence>
<dbReference type="EMBL" id="SNXK01000001">
    <property type="protein sequence ID" value="TDP43115.1"/>
    <property type="molecule type" value="Genomic_DNA"/>
</dbReference>
<sequence length="142" mass="16985">MGVSSRINRLMWRDPRAEEQLRDIALVITEAYGLKYVDARSRVDDRFVGMRIVGDHGIYQITDAEWAHNIMFGRDARRDGDVDPSILPGPGKWRVVLNSCWLWQCFCWYQRWWRNARMLMRAGHFPLMWPRVVWRRLSGRHP</sequence>
<dbReference type="Proteomes" id="UP000295087">
    <property type="component" value="Unassembled WGS sequence"/>
</dbReference>
<protein>
    <submittedName>
        <fullName evidence="1">Uncharacterized protein</fullName>
    </submittedName>
</protein>
<comment type="caution">
    <text evidence="1">The sequence shown here is derived from an EMBL/GenBank/DDBJ whole genome shotgun (WGS) entry which is preliminary data.</text>
</comment>
<reference evidence="1 2" key="1">
    <citation type="submission" date="2019-03" db="EMBL/GenBank/DDBJ databases">
        <title>Genomic Encyclopedia of Type Strains, Phase IV (KMG-IV): sequencing the most valuable type-strain genomes for metagenomic binning, comparative biology and taxonomic classification.</title>
        <authorList>
            <person name="Goeker M."/>
        </authorList>
    </citation>
    <scope>NUCLEOTIDE SEQUENCE [LARGE SCALE GENOMIC DNA]</scope>
    <source>
        <strain evidence="1 2">DSM 44496</strain>
    </source>
</reference>
<name>A0A4R6PVZ6_NOCIG</name>
<accession>A0A4R6PVZ6</accession>
<keyword evidence="2" id="KW-1185">Reference proteome</keyword>
<evidence type="ECO:0000313" key="1">
    <source>
        <dbReference type="EMBL" id="TDP43115.1"/>
    </source>
</evidence>